<gene>
    <name evidence="4" type="ORF">SAMN05444483_10295</name>
</gene>
<dbReference type="InterPro" id="IPR004843">
    <property type="entry name" value="Calcineurin-like_PHP"/>
</dbReference>
<dbReference type="Pfam" id="PF25275">
    <property type="entry name" value="Golvesin_C"/>
    <property type="match status" value="1"/>
</dbReference>
<proteinExistence type="predicted"/>
<feature type="domain" description="Calcineurin-like phosphoesterase" evidence="1">
    <location>
        <begin position="441"/>
        <end position="666"/>
    </location>
</feature>
<sequence>MNYLKNFGLLFILITTGLNAQNISLNWEPREDLNINLPASIRVFDAMGELPDGKPLRAMYAEIDLSDKNLKLRSLGSNSIRETTKETYERGDGILAINGGYFAANSSVSTIIQDGEVIAAGPSGENIKGAFGIKNRIPEITWTNANKKRGVPTKLESPKLAANTQIWDVNQAVGGGPVLIKNGKINVTSAAEGFKGSHLMRHPRSAIGFKDKNTLIMMVVDGRQEASAGVTLTELATLMHNLGAIEALNLDGGGSTAMVAANEVVNIPTDITGGNRNSLRKNAGALVISEVKGSKNSKPIIFDTETENYSENGIWQTANLVNYYGESPSRTATSNELNHAVYNFKDIDRKEYQLAVWITVNTAKNAKEVNYILHSEEKRDTIKLNHQSLKNLGKWNVLGNFSIGPMDSLEIVGATQGKFIADAIRLVPTKSSPINPKRGDLRIAVISDLNSGLGAANYEWQVDSIIQRIPRIWQPDMVISGGDMVAGMGISKTAQLQKMWEGFDKHIAQPLKAAKIPFAFTLGNHDGRRSYPIEHKFAKSFWNKSKNIPDLDFVDDTHFPNYYSFVLNEDSKGTVAPKDRDNDIFFVSWEASSSKITEENLAWMEKQFQTPEAKNAKYRFVMGHMPLYSVAQERDSKGNVLEQPERLQKLLEKYEVHTYVSGHQHAFYPGKRGKLELLNTGAAGSGARSWLTQNRAPVNTITILDIFKEKDSIAYNTYDIKKKKASEMTLFVEKSLPSAMFGVNGYMLRRDISKTKTAEGFLSSLNTEGSNISGIGHVKAIIDNNKLQISGGIFNLEGELSEEKAVGIYRGRHTENGAFLKELKLKDFNDGNGQFTGSLNLTEKIKNYLSIGGLYLEIKTKNGSIRTQLYPEHNKAPNPSKITSHQPKNTYAIRDIEALYSLEWQESIDEDGDFISYIYQVSKNKDFSEIILQEKTGRETELKLTEKQWFTLLKNAAIGEPVRFYHRILVSDGSHISSSEIEAFNLMKSDEPLDDFAEIPAPNYVFKGKIEDSGAGYGAEWDKEGKIWLADYNHGLIIKTKDGKDAGFSPLTSVNLNGETYKLNPVNGIGLAADGNILAGINRRLIKIDAKTGKALAVWEAPKGARAITSPRSTTTGEVYAMSLFGEDPNYILKQKEDTFKLIKTIDLEDRILSRTFAMSPNGRTLYFPAPGSPQIQVYHSEDGENYIKQESISSVSAGSSAIDVKEKAVFAAVRSSGVSPSSFHYRNEEKQVMWTLELPEVKGAEPRGIGVSKDGKHLIFCSWDKGGGYYLFEKQED</sequence>
<dbReference type="PANTHER" id="PTHR40446">
    <property type="entry name" value="N-ACETYLGLUCOSAMINE-1-PHOSPHODIESTER ALPHA-N-ACETYLGLUCOSAMINIDASE"/>
    <property type="match status" value="1"/>
</dbReference>
<feature type="domain" description="Phosphodiester glycosidase" evidence="2">
    <location>
        <begin position="94"/>
        <end position="272"/>
    </location>
</feature>
<dbReference type="InterPro" id="IPR033803">
    <property type="entry name" value="CBD-like_Golvesin-Xly"/>
</dbReference>
<dbReference type="Gene3D" id="3.60.21.10">
    <property type="match status" value="1"/>
</dbReference>
<dbReference type="RefSeq" id="WP_072877067.1">
    <property type="nucleotide sequence ID" value="NZ_FQVT01000002.1"/>
</dbReference>
<reference evidence="5" key="1">
    <citation type="submission" date="2016-11" db="EMBL/GenBank/DDBJ databases">
        <authorList>
            <person name="Varghese N."/>
            <person name="Submissions S."/>
        </authorList>
    </citation>
    <scope>NUCLEOTIDE SEQUENCE [LARGE SCALE GENOMIC DNA]</scope>
    <source>
        <strain evidence="5">DSM 24579</strain>
    </source>
</reference>
<dbReference type="Pfam" id="PF00149">
    <property type="entry name" value="Metallophos"/>
    <property type="match status" value="1"/>
</dbReference>
<evidence type="ECO:0000259" key="2">
    <source>
        <dbReference type="Pfam" id="PF09992"/>
    </source>
</evidence>
<keyword evidence="5" id="KW-1185">Reference proteome</keyword>
<organism evidence="4 5">
    <name type="scientific">Salegentibacter echinorum</name>
    <dbReference type="NCBI Taxonomy" id="1073325"/>
    <lineage>
        <taxon>Bacteria</taxon>
        <taxon>Pseudomonadati</taxon>
        <taxon>Bacteroidota</taxon>
        <taxon>Flavobacteriia</taxon>
        <taxon>Flavobacteriales</taxon>
        <taxon>Flavobacteriaceae</taxon>
        <taxon>Salegentibacter</taxon>
    </lineage>
</organism>
<dbReference type="Proteomes" id="UP000183945">
    <property type="component" value="Unassembled WGS sequence"/>
</dbReference>
<dbReference type="GO" id="GO:0016787">
    <property type="term" value="F:hydrolase activity"/>
    <property type="evidence" value="ECO:0007669"/>
    <property type="project" value="InterPro"/>
</dbReference>
<dbReference type="Pfam" id="PF09992">
    <property type="entry name" value="NAGPA"/>
    <property type="match status" value="1"/>
</dbReference>
<evidence type="ECO:0000313" key="5">
    <source>
        <dbReference type="Proteomes" id="UP000183945"/>
    </source>
</evidence>
<dbReference type="InterPro" id="IPR015943">
    <property type="entry name" value="WD40/YVTN_repeat-like_dom_sf"/>
</dbReference>
<feature type="domain" description="Golvesin/Xly CBD-like" evidence="3">
    <location>
        <begin position="302"/>
        <end position="427"/>
    </location>
</feature>
<accession>A0A1M5DSK7</accession>
<dbReference type="InterPro" id="IPR029052">
    <property type="entry name" value="Metallo-depent_PP-like"/>
</dbReference>
<dbReference type="OrthoDB" id="9809781at2"/>
<protein>
    <submittedName>
        <fullName evidence="4">Calcineurin-like phosphoesterase</fullName>
    </submittedName>
</protein>
<dbReference type="STRING" id="1073325.SAMN05444483_10295"/>
<dbReference type="EMBL" id="FQVT01000002">
    <property type="protein sequence ID" value="SHF69915.1"/>
    <property type="molecule type" value="Genomic_DNA"/>
</dbReference>
<dbReference type="SUPFAM" id="SSF75011">
    <property type="entry name" value="3-carboxy-cis,cis-mucoante lactonizing enzyme"/>
    <property type="match status" value="1"/>
</dbReference>
<evidence type="ECO:0000259" key="1">
    <source>
        <dbReference type="Pfam" id="PF00149"/>
    </source>
</evidence>
<name>A0A1M5DSK7_SALEC</name>
<dbReference type="AlphaFoldDB" id="A0A1M5DSK7"/>
<evidence type="ECO:0000313" key="4">
    <source>
        <dbReference type="EMBL" id="SHF69915.1"/>
    </source>
</evidence>
<dbReference type="Gene3D" id="2.130.10.10">
    <property type="entry name" value="YVTN repeat-like/Quinoprotein amine dehydrogenase"/>
    <property type="match status" value="1"/>
</dbReference>
<evidence type="ECO:0000259" key="3">
    <source>
        <dbReference type="Pfam" id="PF25275"/>
    </source>
</evidence>
<dbReference type="SUPFAM" id="SSF56300">
    <property type="entry name" value="Metallo-dependent phosphatases"/>
    <property type="match status" value="1"/>
</dbReference>
<dbReference type="PANTHER" id="PTHR40446:SF2">
    <property type="entry name" value="N-ACETYLGLUCOSAMINE-1-PHOSPHODIESTER ALPHA-N-ACETYLGLUCOSAMINIDASE"/>
    <property type="match status" value="1"/>
</dbReference>
<dbReference type="InterPro" id="IPR018711">
    <property type="entry name" value="NAGPA"/>
</dbReference>